<comment type="subcellular location">
    <subcellularLocation>
        <location evidence="1">Nucleus</location>
    </subcellularLocation>
</comment>
<dbReference type="OMA" id="MHSTMNV"/>
<dbReference type="InterPro" id="IPR017930">
    <property type="entry name" value="Myb_dom"/>
</dbReference>
<sequence>MTIDNGKLPERSETSTSDAAATDGRCEGFQRQRPFHGRVTGPTRRSTKGQWTAEEDAILCKAVQRFKGKNWKKIAECFQDRSDVQCLHRWQKVLNPELVKGPWTKEEDDIIVAMVNEHGPKKWSQIAQSLPGRIGKQCRERWHNHLNPAINKEAWTQEEEIALIHAHQIYGNKWAELSKFLPGRTDNAIKNHWHSSVKKKLDYYQSSGLLAQFQGLPSVDITRHMDPSSAMNRLKIEESILRDKPEFDDSSECSQKLAQTISPQSHCELNANLTVRENFKPDEDSVKMEATNTEEHHEYYASLGDAAYAPELHCSWGLISVIGSDQISLGKDEVSENMACRTVSNRTSHPSAEISQKSQTLMKMAEHVPSYADANYGHESKLFQDEFREKYSTSTTSMFGSEQQKLSVSEADRSTSVVFEGMNSDFAFGGPIFSSGTVNMNCFQETVNWQSEIQSFSCCVNPSSSSQMLFPAISSDAAGVPYHESLMVAVSPSFIGQNERKLLGKSSNVTTAGAPDLEVTTCSHDEFVSSSSPSMAAGDSDRSMISLPSYINQEKETRKQTFMEMLRFDHTGTSENLALSEENGNEQAECQKSGGLFYEPPRVPTFELPFFSCDVISSSEQQEFSPLGIRKIMMSSTPYSIWDSPSPDDSPDAILKSAAKHFMFTPSIMKKRQRELLSPLQEKRTDKKTWRDTKPGFMYTSCLSEELGEDNADRISSCSAEDFLVSPPEQKKDSRASAESQDTSVQEGSSSWRGSITNSLQEKMEVSVTKIKQCDPFAFIQQPAGILTERNINDQLLYISPENRRGSLGDAGNSSENLSARFLGNLSKKDGENAYSRPLTDSCTLLSSDARESNQVCGSVSVTSMQCASSSPSSQVSAGKFIGEHKNLNIPCSFADTPSIKRGIESPSAWKSPWFMSSLLPGHGIGIDPFHEEIPYYMSPGDRTYDAIGLMRQLNEQSAAAVAEAREVLASGKPDADFVKRCASSEKLLKGHQSGKGTDICDSMSPNNVALQVEGRILDFSECASPGKKIENSKVSSVEFSESFSSQSSYLLKSCR</sequence>
<dbReference type="GO" id="GO:0000978">
    <property type="term" value="F:RNA polymerase II cis-regulatory region sequence-specific DNA binding"/>
    <property type="evidence" value="ECO:0007669"/>
    <property type="project" value="TreeGrafter"/>
</dbReference>
<keyword evidence="11" id="KW-1185">Reference proteome</keyword>
<dbReference type="Gramene" id="ONK80235">
    <property type="protein sequence ID" value="ONK80235"/>
    <property type="gene ID" value="A4U43_C01F15400"/>
</dbReference>
<feature type="domain" description="Myb-like" evidence="8">
    <location>
        <begin position="147"/>
        <end position="197"/>
    </location>
</feature>
<keyword evidence="5" id="KW-0804">Transcription</keyword>
<feature type="domain" description="HTH myb-type" evidence="9">
    <location>
        <begin position="43"/>
        <end position="94"/>
    </location>
</feature>
<keyword evidence="4" id="KW-0238">DNA-binding</keyword>
<name>A0A5P1FPJ3_ASPOF</name>
<dbReference type="CDD" id="cd00167">
    <property type="entry name" value="SANT"/>
    <property type="match status" value="3"/>
</dbReference>
<dbReference type="SMART" id="SM00717">
    <property type="entry name" value="SANT"/>
    <property type="match status" value="3"/>
</dbReference>
<evidence type="ECO:0000259" key="9">
    <source>
        <dbReference type="PROSITE" id="PS51294"/>
    </source>
</evidence>
<keyword evidence="6" id="KW-0539">Nucleus</keyword>
<dbReference type="Proteomes" id="UP000243459">
    <property type="component" value="Chromosome 1"/>
</dbReference>
<gene>
    <name evidence="10" type="ORF">A4U43_C01F15400</name>
</gene>
<evidence type="ECO:0000256" key="2">
    <source>
        <dbReference type="ARBA" id="ARBA00022737"/>
    </source>
</evidence>
<dbReference type="GO" id="GO:0000981">
    <property type="term" value="F:DNA-binding transcription factor activity, RNA polymerase II-specific"/>
    <property type="evidence" value="ECO:0007669"/>
    <property type="project" value="TreeGrafter"/>
</dbReference>
<dbReference type="AlphaFoldDB" id="A0A5P1FPJ3"/>
<organism evidence="10 11">
    <name type="scientific">Asparagus officinalis</name>
    <name type="common">Garden asparagus</name>
    <dbReference type="NCBI Taxonomy" id="4686"/>
    <lineage>
        <taxon>Eukaryota</taxon>
        <taxon>Viridiplantae</taxon>
        <taxon>Streptophyta</taxon>
        <taxon>Embryophyta</taxon>
        <taxon>Tracheophyta</taxon>
        <taxon>Spermatophyta</taxon>
        <taxon>Magnoliopsida</taxon>
        <taxon>Liliopsida</taxon>
        <taxon>Asparagales</taxon>
        <taxon>Asparagaceae</taxon>
        <taxon>Asparagoideae</taxon>
        <taxon>Asparagus</taxon>
    </lineage>
</organism>
<feature type="domain" description="HTH myb-type" evidence="9">
    <location>
        <begin position="151"/>
        <end position="201"/>
    </location>
</feature>
<dbReference type="PROSITE" id="PS50090">
    <property type="entry name" value="MYB_LIKE"/>
    <property type="match status" value="3"/>
</dbReference>
<proteinExistence type="predicted"/>
<dbReference type="FunFam" id="1.10.10.60:FF:000010">
    <property type="entry name" value="Transcriptional activator Myb isoform A"/>
    <property type="match status" value="1"/>
</dbReference>
<dbReference type="FunFam" id="1.10.10.60:FF:000016">
    <property type="entry name" value="Transcriptional activator Myb isoform A"/>
    <property type="match status" value="1"/>
</dbReference>
<evidence type="ECO:0000256" key="3">
    <source>
        <dbReference type="ARBA" id="ARBA00023015"/>
    </source>
</evidence>
<feature type="domain" description="Myb-like" evidence="8">
    <location>
        <begin position="43"/>
        <end position="94"/>
    </location>
</feature>
<evidence type="ECO:0000313" key="10">
    <source>
        <dbReference type="EMBL" id="ONK80235.1"/>
    </source>
</evidence>
<feature type="region of interest" description="Disordered" evidence="7">
    <location>
        <begin position="722"/>
        <end position="757"/>
    </location>
</feature>
<protein>
    <submittedName>
        <fullName evidence="10">Uncharacterized protein</fullName>
    </submittedName>
</protein>
<dbReference type="EMBL" id="CM007381">
    <property type="protein sequence ID" value="ONK80235.1"/>
    <property type="molecule type" value="Genomic_DNA"/>
</dbReference>
<keyword evidence="2" id="KW-0677">Repeat</keyword>
<accession>A0A5P1FPJ3</accession>
<dbReference type="Pfam" id="PF00249">
    <property type="entry name" value="Myb_DNA-binding"/>
    <property type="match status" value="1"/>
</dbReference>
<dbReference type="Gene3D" id="1.10.10.60">
    <property type="entry name" value="Homeodomain-like"/>
    <property type="match status" value="3"/>
</dbReference>
<evidence type="ECO:0000313" key="11">
    <source>
        <dbReference type="Proteomes" id="UP000243459"/>
    </source>
</evidence>
<evidence type="ECO:0000256" key="4">
    <source>
        <dbReference type="ARBA" id="ARBA00023125"/>
    </source>
</evidence>
<reference evidence="11" key="1">
    <citation type="journal article" date="2017" name="Nat. Commun.">
        <title>The asparagus genome sheds light on the origin and evolution of a young Y chromosome.</title>
        <authorList>
            <person name="Harkess A."/>
            <person name="Zhou J."/>
            <person name="Xu C."/>
            <person name="Bowers J.E."/>
            <person name="Van der Hulst R."/>
            <person name="Ayyampalayam S."/>
            <person name="Mercati F."/>
            <person name="Riccardi P."/>
            <person name="McKain M.R."/>
            <person name="Kakrana A."/>
            <person name="Tang H."/>
            <person name="Ray J."/>
            <person name="Groenendijk J."/>
            <person name="Arikit S."/>
            <person name="Mathioni S.M."/>
            <person name="Nakano M."/>
            <person name="Shan H."/>
            <person name="Telgmann-Rauber A."/>
            <person name="Kanno A."/>
            <person name="Yue Z."/>
            <person name="Chen H."/>
            <person name="Li W."/>
            <person name="Chen Y."/>
            <person name="Xu X."/>
            <person name="Zhang Y."/>
            <person name="Luo S."/>
            <person name="Chen H."/>
            <person name="Gao J."/>
            <person name="Mao Z."/>
            <person name="Pires J.C."/>
            <person name="Luo M."/>
            <person name="Kudrna D."/>
            <person name="Wing R.A."/>
            <person name="Meyers B.C."/>
            <person name="Yi K."/>
            <person name="Kong H."/>
            <person name="Lavrijsen P."/>
            <person name="Sunseri F."/>
            <person name="Falavigna A."/>
            <person name="Ye Y."/>
            <person name="Leebens-Mack J.H."/>
            <person name="Chen G."/>
        </authorList>
    </citation>
    <scope>NUCLEOTIDE SEQUENCE [LARGE SCALE GENOMIC DNA]</scope>
    <source>
        <strain evidence="11">cv. DH0086</strain>
    </source>
</reference>
<evidence type="ECO:0000256" key="1">
    <source>
        <dbReference type="ARBA" id="ARBA00004123"/>
    </source>
</evidence>
<dbReference type="PROSITE" id="PS51294">
    <property type="entry name" value="HTH_MYB"/>
    <property type="match status" value="3"/>
</dbReference>
<feature type="compositionally biased region" description="Polar residues" evidence="7">
    <location>
        <begin position="737"/>
        <end position="757"/>
    </location>
</feature>
<dbReference type="PANTHER" id="PTHR45614">
    <property type="entry name" value="MYB PROTEIN-RELATED"/>
    <property type="match status" value="1"/>
</dbReference>
<feature type="domain" description="HTH myb-type" evidence="9">
    <location>
        <begin position="95"/>
        <end position="150"/>
    </location>
</feature>
<evidence type="ECO:0000256" key="7">
    <source>
        <dbReference type="SAM" id="MobiDB-lite"/>
    </source>
</evidence>
<dbReference type="PANTHER" id="PTHR45614:SF123">
    <property type="entry name" value="MYB DNA-BINDING DOMAIN SUPERFAMILY PROTEIN-RELATED"/>
    <property type="match status" value="1"/>
</dbReference>
<feature type="domain" description="Myb-like" evidence="8">
    <location>
        <begin position="95"/>
        <end position="146"/>
    </location>
</feature>
<dbReference type="InterPro" id="IPR050560">
    <property type="entry name" value="MYB_TF"/>
</dbReference>
<dbReference type="Pfam" id="PF13921">
    <property type="entry name" value="Myb_DNA-bind_6"/>
    <property type="match status" value="1"/>
</dbReference>
<feature type="region of interest" description="Disordered" evidence="7">
    <location>
        <begin position="1"/>
        <end position="50"/>
    </location>
</feature>
<dbReference type="GO" id="GO:0005634">
    <property type="term" value="C:nucleus"/>
    <property type="evidence" value="ECO:0007669"/>
    <property type="project" value="UniProtKB-SubCell"/>
</dbReference>
<dbReference type="FunFam" id="1.10.10.60:FF:000324">
    <property type="entry name" value="Transcription factor MYB3R-2"/>
    <property type="match status" value="1"/>
</dbReference>
<dbReference type="SUPFAM" id="SSF46689">
    <property type="entry name" value="Homeodomain-like"/>
    <property type="match status" value="2"/>
</dbReference>
<evidence type="ECO:0000256" key="6">
    <source>
        <dbReference type="ARBA" id="ARBA00023242"/>
    </source>
</evidence>
<dbReference type="InterPro" id="IPR001005">
    <property type="entry name" value="SANT/Myb"/>
</dbReference>
<keyword evidence="3" id="KW-0805">Transcription regulation</keyword>
<evidence type="ECO:0000259" key="8">
    <source>
        <dbReference type="PROSITE" id="PS50090"/>
    </source>
</evidence>
<dbReference type="InterPro" id="IPR009057">
    <property type="entry name" value="Homeodomain-like_sf"/>
</dbReference>
<evidence type="ECO:0000256" key="5">
    <source>
        <dbReference type="ARBA" id="ARBA00023163"/>
    </source>
</evidence>
<dbReference type="OrthoDB" id="2143914at2759"/>